<keyword evidence="4" id="KW-1185">Reference proteome</keyword>
<dbReference type="GO" id="GO:0046061">
    <property type="term" value="P:dATP catabolic process"/>
    <property type="evidence" value="ECO:0007669"/>
    <property type="project" value="TreeGrafter"/>
</dbReference>
<dbReference type="Proteomes" id="UP000033664">
    <property type="component" value="Unassembled WGS sequence"/>
</dbReference>
<dbReference type="InterPro" id="IPR048011">
    <property type="entry name" value="NTP-PPase_MazG-like_C"/>
</dbReference>
<dbReference type="RefSeq" id="WP_045978559.1">
    <property type="nucleotide sequence ID" value="NZ_JXXY01000003.1"/>
</dbReference>
<dbReference type="GO" id="GO:0006203">
    <property type="term" value="P:dGTP catabolic process"/>
    <property type="evidence" value="ECO:0007669"/>
    <property type="project" value="TreeGrafter"/>
</dbReference>
<dbReference type="GeneID" id="58229866"/>
<dbReference type="InterPro" id="IPR011551">
    <property type="entry name" value="NTP_PyrPHydrolase_MazG"/>
</dbReference>
<dbReference type="GO" id="GO:0046081">
    <property type="term" value="P:dUTP catabolic process"/>
    <property type="evidence" value="ECO:0007669"/>
    <property type="project" value="TreeGrafter"/>
</dbReference>
<dbReference type="InterPro" id="IPR048015">
    <property type="entry name" value="NTP-PPase_MazG-like_N"/>
</dbReference>
<feature type="region of interest" description="Disordered" evidence="1">
    <location>
        <begin position="104"/>
        <end position="123"/>
    </location>
</feature>
<dbReference type="GO" id="GO:0046052">
    <property type="term" value="P:UTP catabolic process"/>
    <property type="evidence" value="ECO:0007669"/>
    <property type="project" value="TreeGrafter"/>
</dbReference>
<dbReference type="NCBIfam" id="NF007113">
    <property type="entry name" value="PRK09562.1"/>
    <property type="match status" value="1"/>
</dbReference>
<comment type="caution">
    <text evidence="3">The sequence shown here is derived from an EMBL/GenBank/DDBJ whole genome shotgun (WGS) entry which is preliminary data.</text>
</comment>
<dbReference type="FunFam" id="1.10.287.1080:FF:000003">
    <property type="entry name" value="Nucleoside triphosphate pyrophosphohydrolase"/>
    <property type="match status" value="1"/>
</dbReference>
<evidence type="ECO:0000313" key="3">
    <source>
        <dbReference type="EMBL" id="KJY97185.1"/>
    </source>
</evidence>
<dbReference type="PATRIC" id="fig|151081.8.peg.738"/>
<dbReference type="EC" id="3.6.1.19" evidence="3"/>
<dbReference type="Pfam" id="PF03819">
    <property type="entry name" value="MazG"/>
    <property type="match status" value="2"/>
</dbReference>
<dbReference type="InterPro" id="IPR004518">
    <property type="entry name" value="MazG-like_dom"/>
</dbReference>
<dbReference type="NCBIfam" id="TIGR00444">
    <property type="entry name" value="mazG"/>
    <property type="match status" value="1"/>
</dbReference>
<dbReference type="GO" id="GO:0046047">
    <property type="term" value="P:TTP catabolic process"/>
    <property type="evidence" value="ECO:0007669"/>
    <property type="project" value="TreeGrafter"/>
</dbReference>
<dbReference type="PANTHER" id="PTHR30522:SF0">
    <property type="entry name" value="NUCLEOSIDE TRIPHOSPHATE PYROPHOSPHOHYDROLASE"/>
    <property type="match status" value="1"/>
</dbReference>
<evidence type="ECO:0000256" key="1">
    <source>
        <dbReference type="SAM" id="MobiDB-lite"/>
    </source>
</evidence>
<evidence type="ECO:0000313" key="4">
    <source>
        <dbReference type="Proteomes" id="UP000033664"/>
    </source>
</evidence>
<dbReference type="GO" id="GO:0047429">
    <property type="term" value="F:nucleoside triphosphate diphosphatase activity"/>
    <property type="evidence" value="ECO:0007669"/>
    <property type="project" value="InterPro"/>
</dbReference>
<dbReference type="OrthoDB" id="9808939at2"/>
<reference evidence="3 4" key="1">
    <citation type="journal article" date="2015" name="BMC Genomics">
        <title>Genome mining reveals unlocked bioactive potential of marine Gram-negative bacteria.</title>
        <authorList>
            <person name="Machado H."/>
            <person name="Sonnenschein E.C."/>
            <person name="Melchiorsen J."/>
            <person name="Gram L."/>
        </authorList>
    </citation>
    <scope>NUCLEOTIDE SEQUENCE [LARGE SCALE GENOMIC DNA]</scope>
    <source>
        <strain evidence="3 4">S3137</strain>
    </source>
</reference>
<dbReference type="SUPFAM" id="SSF101386">
    <property type="entry name" value="all-alpha NTP pyrophosphatases"/>
    <property type="match status" value="2"/>
</dbReference>
<protein>
    <submittedName>
        <fullName evidence="3">Nucleoside triphosphate hydrolase</fullName>
        <ecNumber evidence="3">3.6.1.19</ecNumber>
    </submittedName>
</protein>
<sequence>MDSVDELLAIMAKLRCPESGCEWDLGQDFHTIVPHTLEEAYEVADTIERGDFTALKAELGDLLFQVIFYAQLGKEQQLFDFEDIVSGLNRKLKQRHGHIFADEAEPGNWEQRKHQQRQAQGQKQLLDDIPSNLPALSAAHKIQKRVASVGFDWPCISGALDKVNEEVEEVREAINIDPHSDHSAEEIGDLLFATVNVARHLGRDPEQLLRQANRKFTKRFNQVEVHINEQQHSLKDASLAQMEAAWQKVKSQE</sequence>
<organism evidence="3 4">
    <name type="scientific">Pseudoalteromonas ruthenica</name>
    <dbReference type="NCBI Taxonomy" id="151081"/>
    <lineage>
        <taxon>Bacteria</taxon>
        <taxon>Pseudomonadati</taxon>
        <taxon>Pseudomonadota</taxon>
        <taxon>Gammaproteobacteria</taxon>
        <taxon>Alteromonadales</taxon>
        <taxon>Pseudoalteromonadaceae</taxon>
        <taxon>Pseudoalteromonas</taxon>
    </lineage>
</organism>
<feature type="domain" description="NTP pyrophosphohydrolase MazG-like" evidence="2">
    <location>
        <begin position="162"/>
        <end position="223"/>
    </location>
</feature>
<name>A0A0F4PVQ9_9GAMM</name>
<evidence type="ECO:0000259" key="2">
    <source>
        <dbReference type="Pfam" id="PF03819"/>
    </source>
</evidence>
<dbReference type="PANTHER" id="PTHR30522">
    <property type="entry name" value="NUCLEOSIDE TRIPHOSPHATE PYROPHOSPHOHYDROLASE"/>
    <property type="match status" value="1"/>
</dbReference>
<dbReference type="eggNOG" id="COG3956">
    <property type="taxonomic scope" value="Bacteria"/>
</dbReference>
<dbReference type="EMBL" id="JXXZ01000013">
    <property type="protein sequence ID" value="KJY97185.1"/>
    <property type="molecule type" value="Genomic_DNA"/>
</dbReference>
<dbReference type="Gene3D" id="1.10.287.1080">
    <property type="entry name" value="MazG-like"/>
    <property type="match status" value="2"/>
</dbReference>
<feature type="domain" description="NTP pyrophosphohydrolase MazG-like" evidence="2">
    <location>
        <begin position="27"/>
        <end position="100"/>
    </location>
</feature>
<gene>
    <name evidence="3" type="primary">mazG</name>
    <name evidence="3" type="ORF">TW72_15305</name>
</gene>
<proteinExistence type="predicted"/>
<accession>A0A0F4PVQ9</accession>
<dbReference type="CDD" id="cd11529">
    <property type="entry name" value="NTP-PPase_MazG_Cterm"/>
    <property type="match status" value="1"/>
</dbReference>
<dbReference type="AlphaFoldDB" id="A0A0F4PVQ9"/>
<keyword evidence="3" id="KW-0378">Hydrolase</keyword>
<dbReference type="CDD" id="cd11528">
    <property type="entry name" value="NTP-PPase_MazG_Nterm"/>
    <property type="match status" value="1"/>
</dbReference>
<dbReference type="GO" id="GO:0046076">
    <property type="term" value="P:dTTP catabolic process"/>
    <property type="evidence" value="ECO:0007669"/>
    <property type="project" value="TreeGrafter"/>
</dbReference>